<proteinExistence type="predicted"/>
<organism evidence="2 3">
    <name type="scientific">Penicillium vulpinum</name>
    <dbReference type="NCBI Taxonomy" id="29845"/>
    <lineage>
        <taxon>Eukaryota</taxon>
        <taxon>Fungi</taxon>
        <taxon>Dikarya</taxon>
        <taxon>Ascomycota</taxon>
        <taxon>Pezizomycotina</taxon>
        <taxon>Eurotiomycetes</taxon>
        <taxon>Eurotiomycetidae</taxon>
        <taxon>Eurotiales</taxon>
        <taxon>Aspergillaceae</taxon>
        <taxon>Penicillium</taxon>
    </lineage>
</organism>
<gene>
    <name evidence="2" type="ORF">PENVUL_c019G08385</name>
</gene>
<protein>
    <recommendedName>
        <fullName evidence="4">Saponin hydrolase</fullName>
    </recommendedName>
</protein>
<dbReference type="Proteomes" id="UP000191518">
    <property type="component" value="Unassembled WGS sequence"/>
</dbReference>
<evidence type="ECO:0000313" key="2">
    <source>
        <dbReference type="EMBL" id="OQE06185.1"/>
    </source>
</evidence>
<keyword evidence="3" id="KW-1185">Reference proteome</keyword>
<feature type="chain" id="PRO_5012935284" description="Saponin hydrolase" evidence="1">
    <location>
        <begin position="23"/>
        <end position="639"/>
    </location>
</feature>
<keyword evidence="1" id="KW-0732">Signal</keyword>
<dbReference type="SUPFAM" id="SSF82171">
    <property type="entry name" value="DPP6 N-terminal domain-like"/>
    <property type="match status" value="1"/>
</dbReference>
<feature type="signal peptide" evidence="1">
    <location>
        <begin position="1"/>
        <end position="22"/>
    </location>
</feature>
<dbReference type="STRING" id="29845.A0A1V6RWP4"/>
<evidence type="ECO:0000313" key="3">
    <source>
        <dbReference type="Proteomes" id="UP000191518"/>
    </source>
</evidence>
<dbReference type="InterPro" id="IPR011659">
    <property type="entry name" value="WD40"/>
</dbReference>
<evidence type="ECO:0008006" key="4">
    <source>
        <dbReference type="Google" id="ProtNLM"/>
    </source>
</evidence>
<dbReference type="Gene3D" id="2.120.10.30">
    <property type="entry name" value="TolB, C-terminal domain"/>
    <property type="match status" value="1"/>
</dbReference>
<comment type="caution">
    <text evidence="2">The sequence shown here is derived from an EMBL/GenBank/DDBJ whole genome shotgun (WGS) entry which is preliminary data.</text>
</comment>
<name>A0A1V6RWP4_9EURO</name>
<dbReference type="Pfam" id="PF07676">
    <property type="entry name" value="PD40"/>
    <property type="match status" value="1"/>
</dbReference>
<dbReference type="AlphaFoldDB" id="A0A1V6RWP4"/>
<dbReference type="EMBL" id="MDYP01000019">
    <property type="protein sequence ID" value="OQE06185.1"/>
    <property type="molecule type" value="Genomic_DNA"/>
</dbReference>
<accession>A0A1V6RWP4</accession>
<reference evidence="3" key="1">
    <citation type="journal article" date="2017" name="Nat. Microbiol.">
        <title>Global analysis of biosynthetic gene clusters reveals vast potential of secondary metabolite production in Penicillium species.</title>
        <authorList>
            <person name="Nielsen J.C."/>
            <person name="Grijseels S."/>
            <person name="Prigent S."/>
            <person name="Ji B."/>
            <person name="Dainat J."/>
            <person name="Nielsen K.F."/>
            <person name="Frisvad J.C."/>
            <person name="Workman M."/>
            <person name="Nielsen J."/>
        </authorList>
    </citation>
    <scope>NUCLEOTIDE SEQUENCE [LARGE SCALE GENOMIC DNA]</scope>
    <source>
        <strain evidence="3">IBT 29486</strain>
    </source>
</reference>
<sequence>MTRFTLVSTILLVAAIASASIGVPPPESEPIEVVELPLPPVSADSASGSCNSTINPHGTGCVAQIGGGSTTETIGILAQGNFLPDGKHVIAMVTFVGAPEAPDPASIYAGEQIIIVKTDNSTFPNGDPWKCLTCGIPVLNAASRTDLLDYPQAFSDGKRILAGDNVIDCGDHKLTSPECTPDTIFMFPIRWETSADGKGEGGAIRELRLHPDSVHLGFSSFYSNNGKMGQSAYFSRLQFNPAPLTGLPLAPRYDLVNVTRLADINSMQPLSVDGDELRVNFSAITVGELRGFSGRGHEAIYIGFPWESSNIDAFAIHLQTGKIRRLTNHPEYVDPIHFSPDDEWFVIEDTRGSGRQMFMVGMRGIPPLTDLVSTSVTTATRNNGPRLFFQPFLLDHYGDRGDYFGQKLNGPGRGVPGSGDVNDPEWNAMAEPRWSPDGTQIVYWQAQTISPQYDGRNPLPCYPSTAPGGRTYRLMKAKLASRTPKNLPPVEEACDVIPWGDPYVPGSLQRGPDKPGTGDYTLKGEVAGYANVSLVNQEGNTSTSIDTVAVIYHNYSDDGITFINGWENVTSRSLSPTINHVDWYSDLVQTGEDEYLATKKTSPDGFHLELDVLRNLFNANGTLTTTISGEVYEQPLNNT</sequence>
<dbReference type="InterPro" id="IPR011042">
    <property type="entry name" value="6-blade_b-propeller_TolB-like"/>
</dbReference>
<dbReference type="OrthoDB" id="10265322at2759"/>
<evidence type="ECO:0000256" key="1">
    <source>
        <dbReference type="SAM" id="SignalP"/>
    </source>
</evidence>